<dbReference type="Pfam" id="PF05016">
    <property type="entry name" value="ParE_toxin"/>
    <property type="match status" value="1"/>
</dbReference>
<dbReference type="InterPro" id="IPR035093">
    <property type="entry name" value="RelE/ParE_toxin_dom_sf"/>
</dbReference>
<evidence type="ECO:0000313" key="8">
    <source>
        <dbReference type="EMBL" id="MRZ50491.1"/>
    </source>
</evidence>
<dbReference type="EMBL" id="CP051672">
    <property type="protein sequence ID" value="QJE28405.1"/>
    <property type="molecule type" value="Genomic_DNA"/>
</dbReference>
<dbReference type="Proteomes" id="UP000471216">
    <property type="component" value="Unassembled WGS sequence"/>
</dbReference>
<proteinExistence type="predicted"/>
<dbReference type="Proteomes" id="UP000315827">
    <property type="component" value="Unassembled WGS sequence"/>
</dbReference>
<evidence type="ECO:0000313" key="18">
    <source>
        <dbReference type="Proteomes" id="UP000471216"/>
    </source>
</evidence>
<evidence type="ECO:0000313" key="12">
    <source>
        <dbReference type="Proteomes" id="UP000095332"/>
    </source>
</evidence>
<reference evidence="4" key="8">
    <citation type="submission" date="2023-01" db="EMBL/GenBank/DDBJ databases">
        <title>Human gut microbiome strain richness.</title>
        <authorList>
            <person name="Chen-Liaw A."/>
        </authorList>
    </citation>
    <scope>NUCLEOTIDE SEQUENCE</scope>
    <source>
        <strain evidence="4">D35st1_E5_D35t1_190705</strain>
    </source>
</reference>
<gene>
    <name evidence="9" type="ORF">B5F32_14925</name>
    <name evidence="2" type="ORF">ERS852560_04048</name>
    <name evidence="11" type="ORF">FSA05_21160</name>
    <name evidence="7" type="ORF">GKD54_17180</name>
    <name evidence="6" type="ORF">GKD58_16280</name>
    <name evidence="5" type="ORF">GKD59_04420</name>
    <name evidence="8" type="ORF">GKD66_09710</name>
    <name evidence="10" type="ORF">HHO38_08695</name>
    <name evidence="3" type="ORF">LI194_16170</name>
    <name evidence="4" type="ORF">PN612_00655</name>
</gene>
<evidence type="ECO:0000313" key="4">
    <source>
        <dbReference type="EMBL" id="MDB9137014.1"/>
    </source>
</evidence>
<reference evidence="10 19" key="6">
    <citation type="submission" date="2020-04" db="EMBL/GenBank/DDBJ databases">
        <title>Complete Genomes and Methylome analysis of CBBP consortium that reverse antibiotic-induced susceptibility to vancomycin-resistant Enterococcus faecium infection.</title>
        <authorList>
            <person name="Fomenkov A."/>
            <person name="Zhang Z."/>
            <person name="Pamer E."/>
            <person name="Roberts R.J."/>
        </authorList>
    </citation>
    <scope>NUCLEOTIDE SEQUENCE [LARGE SCALE GENOMIC DNA]</scope>
    <source>
        <strain evidence="19">CBBP</strain>
        <strain evidence="10">CBBP-1</strain>
    </source>
</reference>
<evidence type="ECO:0000313" key="17">
    <source>
        <dbReference type="Proteomes" id="UP000463337"/>
    </source>
</evidence>
<evidence type="ECO:0000313" key="2">
    <source>
        <dbReference type="EMBL" id="CUQ54692.1"/>
    </source>
</evidence>
<dbReference type="Proteomes" id="UP000195950">
    <property type="component" value="Unassembled WGS sequence"/>
</dbReference>
<dbReference type="GeneID" id="93524491"/>
<evidence type="ECO:0000313" key="15">
    <source>
        <dbReference type="Proteomes" id="UP000441358"/>
    </source>
</evidence>
<reference evidence="9" key="3">
    <citation type="journal article" date="2018" name="BMC Genomics">
        <title>Whole genome sequencing and function prediction of 133 gut anaerobes isolated from chicken caecum in pure cultures.</title>
        <authorList>
            <person name="Medvecky M."/>
            <person name="Cejkova D."/>
            <person name="Polansky O."/>
            <person name="Karasova D."/>
            <person name="Kubasova T."/>
            <person name="Cizek A."/>
            <person name="Rychlik I."/>
        </authorList>
    </citation>
    <scope>NUCLEOTIDE SEQUENCE</scope>
    <source>
        <strain evidence="9">An199</strain>
    </source>
</reference>
<evidence type="ECO:0000313" key="5">
    <source>
        <dbReference type="EMBL" id="MRY57169.1"/>
    </source>
</evidence>
<reference evidence="2 12" key="1">
    <citation type="submission" date="2015-09" db="EMBL/GenBank/DDBJ databases">
        <authorList>
            <consortium name="Pathogen Informatics"/>
        </authorList>
    </citation>
    <scope>NUCLEOTIDE SEQUENCE [LARGE SCALE GENOMIC DNA]</scope>
    <source>
        <strain evidence="2 12">2789STDY5834948</strain>
    </source>
</reference>
<dbReference type="Proteomes" id="UP001198806">
    <property type="component" value="Unassembled WGS sequence"/>
</dbReference>
<dbReference type="EMBL" id="WKMC01000005">
    <property type="protein sequence ID" value="MRZ50491.1"/>
    <property type="molecule type" value="Genomic_DNA"/>
</dbReference>
<evidence type="ECO:0000313" key="14">
    <source>
        <dbReference type="Proteomes" id="UP000315827"/>
    </source>
</evidence>
<reference evidence="11 14" key="5">
    <citation type="submission" date="2019-07" db="EMBL/GenBank/DDBJ databases">
        <title>Genome sequencing of Parabacteroides distasonis iSURF_7.</title>
        <authorList>
            <person name="Degefu H.N."/>
            <person name="Ruoff K.L."/>
            <person name="Price C.E."/>
            <person name="Valls R.A."/>
            <person name="O'Toole G.A."/>
        </authorList>
    </citation>
    <scope>NUCLEOTIDE SEQUENCE [LARGE SCALE GENOMIC DNA]</scope>
    <source>
        <strain evidence="11 14">CFPLTA003_1B</strain>
    </source>
</reference>
<evidence type="ECO:0000313" key="3">
    <source>
        <dbReference type="EMBL" id="MCB6519326.1"/>
    </source>
</evidence>
<evidence type="ECO:0000313" key="16">
    <source>
        <dbReference type="Proteomes" id="UP000450599"/>
    </source>
</evidence>
<evidence type="ECO:0000313" key="6">
    <source>
        <dbReference type="EMBL" id="MRY85792.1"/>
    </source>
</evidence>
<dbReference type="Gene3D" id="3.30.2310.20">
    <property type="entry name" value="RelE-like"/>
    <property type="match status" value="1"/>
</dbReference>
<dbReference type="EMBL" id="JAQMPX010000003">
    <property type="protein sequence ID" value="MDB9137014.1"/>
    <property type="molecule type" value="Genomic_DNA"/>
</dbReference>
<dbReference type="EMBL" id="VOHW01000020">
    <property type="protein sequence ID" value="TWV58461.1"/>
    <property type="molecule type" value="Genomic_DNA"/>
</dbReference>
<dbReference type="Proteomes" id="UP000450599">
    <property type="component" value="Unassembled WGS sequence"/>
</dbReference>
<reference evidence="15 16" key="4">
    <citation type="journal article" date="2019" name="Nat. Med.">
        <title>A library of human gut bacterial isolates paired with longitudinal multiomics data enables mechanistic microbiome research.</title>
        <authorList>
            <person name="Poyet M."/>
            <person name="Groussin M."/>
            <person name="Gibbons S.M."/>
            <person name="Avila-Pacheco J."/>
            <person name="Jiang X."/>
            <person name="Kearney S.M."/>
            <person name="Perrotta A.R."/>
            <person name="Berdy B."/>
            <person name="Zhao S."/>
            <person name="Lieberman T.D."/>
            <person name="Swanson P.K."/>
            <person name="Smith M."/>
            <person name="Roesemann S."/>
            <person name="Alexander J.E."/>
            <person name="Rich S.A."/>
            <person name="Livny J."/>
            <person name="Vlamakis H."/>
            <person name="Clish C."/>
            <person name="Bullock K."/>
            <person name="Deik A."/>
            <person name="Scott J."/>
            <person name="Pierce K.A."/>
            <person name="Xavier R.J."/>
            <person name="Alm E.J."/>
        </authorList>
    </citation>
    <scope>NUCLEOTIDE SEQUENCE [LARGE SCALE GENOMIC DNA]</scope>
    <source>
        <strain evidence="7 18">BIOML-A10</strain>
        <strain evidence="6 16">BIOML-A11</strain>
        <strain evidence="8 15">BIOML-A32</strain>
        <strain evidence="5 17">BIOML-A41</strain>
    </source>
</reference>
<dbReference type="AlphaFoldDB" id="A0A174PFM3"/>
<dbReference type="EMBL" id="NFJX01000014">
    <property type="protein sequence ID" value="OUP16861.1"/>
    <property type="molecule type" value="Genomic_DNA"/>
</dbReference>
<dbReference type="InterPro" id="IPR007712">
    <property type="entry name" value="RelE/ParE_toxin"/>
</dbReference>
<dbReference type="EMBL" id="CZBM01000023">
    <property type="protein sequence ID" value="CUQ54692.1"/>
    <property type="molecule type" value="Genomic_DNA"/>
</dbReference>
<evidence type="ECO:0000256" key="1">
    <source>
        <dbReference type="ARBA" id="ARBA00022649"/>
    </source>
</evidence>
<dbReference type="Proteomes" id="UP000463337">
    <property type="component" value="Unassembled WGS sequence"/>
</dbReference>
<evidence type="ECO:0000313" key="19">
    <source>
        <dbReference type="Proteomes" id="UP000501982"/>
    </source>
</evidence>
<dbReference type="Proteomes" id="UP000501982">
    <property type="component" value="Chromosome"/>
</dbReference>
<dbReference type="EMBL" id="WKMX01000017">
    <property type="protein sequence ID" value="MRZ07905.1"/>
    <property type="molecule type" value="Genomic_DNA"/>
</dbReference>
<protein>
    <submittedName>
        <fullName evidence="2">Plasmid stabilisation system protein</fullName>
    </submittedName>
    <submittedName>
        <fullName evidence="3">Type II toxin-antitoxin system RelE/ParE family toxin</fullName>
    </submittedName>
</protein>
<keyword evidence="1" id="KW-1277">Toxin-antitoxin system</keyword>
<dbReference type="EMBL" id="JAJCNI010000022">
    <property type="protein sequence ID" value="MCB6519326.1"/>
    <property type="molecule type" value="Genomic_DNA"/>
</dbReference>
<organism evidence="9 13">
    <name type="scientific">Parabacteroides distasonis</name>
    <dbReference type="NCBI Taxonomy" id="823"/>
    <lineage>
        <taxon>Bacteria</taxon>
        <taxon>Pseudomonadati</taxon>
        <taxon>Bacteroidota</taxon>
        <taxon>Bacteroidia</taxon>
        <taxon>Bacteroidales</taxon>
        <taxon>Tannerellaceae</taxon>
        <taxon>Parabacteroides</taxon>
    </lineage>
</organism>
<evidence type="ECO:0000313" key="13">
    <source>
        <dbReference type="Proteomes" id="UP000195950"/>
    </source>
</evidence>
<sequence>MEKQAKVIWAPRAKRQADLAIAYCLKHFGKQAALNFIDKLEKNCIRIKNNPLIGTIEETFADRDKEYRSLIEGHHKLIYTQEGKRSIRIVLLWDCRQNPDKLRTSIR</sequence>
<dbReference type="RefSeq" id="WP_008774025.1">
    <property type="nucleotide sequence ID" value="NZ_AP019729.1"/>
</dbReference>
<reference evidence="3" key="7">
    <citation type="submission" date="2021-10" db="EMBL/GenBank/DDBJ databases">
        <title>Collection of gut derived symbiotic bacterial strains cultured from healthy donors.</title>
        <authorList>
            <person name="Lin H."/>
            <person name="Littmann E."/>
            <person name="Kohout C."/>
            <person name="Pamer E.G."/>
        </authorList>
    </citation>
    <scope>NUCLEOTIDE SEQUENCE</scope>
    <source>
        <strain evidence="3">DFI.2.94</strain>
    </source>
</reference>
<reference evidence="13" key="2">
    <citation type="submission" date="2017-04" db="EMBL/GenBank/DDBJ databases">
        <title>Function of individual gut microbiota members based on whole genome sequencing of pure cultures obtained from chicken caecum.</title>
        <authorList>
            <person name="Medvecky M."/>
            <person name="Cejkova D."/>
            <person name="Polansky O."/>
            <person name="Karasova D."/>
            <person name="Kubasova T."/>
            <person name="Cizek A."/>
            <person name="Rychlik I."/>
        </authorList>
    </citation>
    <scope>NUCLEOTIDE SEQUENCE [LARGE SCALE GENOMIC DNA]</scope>
    <source>
        <strain evidence="13">An199</strain>
    </source>
</reference>
<evidence type="ECO:0000313" key="10">
    <source>
        <dbReference type="EMBL" id="QJE28405.1"/>
    </source>
</evidence>
<dbReference type="EMBL" id="WKLT01000003">
    <property type="protein sequence ID" value="MRY57169.1"/>
    <property type="molecule type" value="Genomic_DNA"/>
</dbReference>
<dbReference type="Proteomes" id="UP000441358">
    <property type="component" value="Unassembled WGS sequence"/>
</dbReference>
<evidence type="ECO:0000313" key="11">
    <source>
        <dbReference type="EMBL" id="TWV58461.1"/>
    </source>
</evidence>
<name>A0A174PFM3_PARDI</name>
<evidence type="ECO:0000313" key="7">
    <source>
        <dbReference type="EMBL" id="MRZ07905.1"/>
    </source>
</evidence>
<evidence type="ECO:0000313" key="9">
    <source>
        <dbReference type="EMBL" id="OUP16861.1"/>
    </source>
</evidence>
<dbReference type="Proteomes" id="UP001211522">
    <property type="component" value="Unassembled WGS sequence"/>
</dbReference>
<dbReference type="EMBL" id="WKMW01000017">
    <property type="protein sequence ID" value="MRY85792.1"/>
    <property type="molecule type" value="Genomic_DNA"/>
</dbReference>
<dbReference type="Proteomes" id="UP000095332">
    <property type="component" value="Unassembled WGS sequence"/>
</dbReference>
<accession>A0A174PFM3</accession>